<accession>A0AAV1J4Y8</accession>
<feature type="domain" description="DUF2428" evidence="4">
    <location>
        <begin position="824"/>
        <end position="1077"/>
    </location>
</feature>
<evidence type="ECO:0000259" key="6">
    <source>
        <dbReference type="Pfam" id="PF25151"/>
    </source>
</evidence>
<feature type="domain" description="tRNA (32-2'-O)-methyltransferase regulator THADA-like C-terminal TPR repeats region" evidence="6">
    <location>
        <begin position="1079"/>
        <end position="1234"/>
    </location>
</feature>
<dbReference type="Pfam" id="PF25151">
    <property type="entry name" value="TPR_Trm732_C"/>
    <property type="match status" value="1"/>
</dbReference>
<organism evidence="7 8">
    <name type="scientific">Leptosia nina</name>
    <dbReference type="NCBI Taxonomy" id="320188"/>
    <lineage>
        <taxon>Eukaryota</taxon>
        <taxon>Metazoa</taxon>
        <taxon>Ecdysozoa</taxon>
        <taxon>Arthropoda</taxon>
        <taxon>Hexapoda</taxon>
        <taxon>Insecta</taxon>
        <taxon>Pterygota</taxon>
        <taxon>Neoptera</taxon>
        <taxon>Endopterygota</taxon>
        <taxon>Lepidoptera</taxon>
        <taxon>Glossata</taxon>
        <taxon>Ditrysia</taxon>
        <taxon>Papilionoidea</taxon>
        <taxon>Pieridae</taxon>
        <taxon>Pierinae</taxon>
        <taxon>Leptosia</taxon>
    </lineage>
</organism>
<name>A0AAV1J4Y8_9NEOP</name>
<dbReference type="InterPro" id="IPR019442">
    <property type="entry name" value="THADA/TRM732_DUF2428"/>
</dbReference>
<sequence length="1706" mass="194313">MKNPIGFEPVNIPRDLLNDLDMTVCYTSFMEAVSADHQLSVLKNIVTDTNNLEDNIKFLVIVFLQTEAKHPIKNFITRFVTKNSHIQEMFSKALMLKISSLIDKNVVNHRTCKDVVMKLASCIENFPAGATAIRMLEMPLIYYLKECLKCCVKLLSENALSPTEKTELFNLSHLTLRLLLHIIQKCSQKTPVTDIFQELKKSVKYILFDVDTPMDTKSVCGMLIVAIHVLENGADSWIDILSSQEKEEELKDMLENDSAKLSLYSAIVTVVPVHKLYTKHVDEEVAVLMLIKKILVTGERMCSDSTFTLGVTRSLVHISKSLDKSGEIGIKAMDRLLVFMWSHLEHYMDSVRHLTAQMLNNIIKYSALLKRQGNESAVSNIITSLNSLDRHRKSFYLTLTSLANELGALYLLNVLPNIINDVICALHVQAVQASATTFLEVLLQKQIKESSSQVIYENWVCPILLHVRTNSLDSALMNILEGLLALAIKLDEQIMDYVLPYISESCANIKRSELKCVLMLLSVVRRSRRQMFSDVIGYHVLEAAAVDLVDETRILSLALIIESTKTTEIFSQKDLDFVLFFLKYNCNAQEPHFRQLMLSMIKKFIKRFEDSYKVLKRNNTEPSRYYLEFVEKLRELCYSSLLRGANYSRRIVSLQILDWIEHIALDEYERSWKEEYIDRLLVHLEDSYENNKMFALSILQLCPAEMLQKNTYSISLKLEKILSEASSVKPTCTCAAYKLLVLKSCCASYVVSLNKGETDRPEEVTYILLKFLLTQLEKELAVCQRSVLHSAKDAPMYGLVHCMRYLLEIIDPCVISCDSNWTELISRIISVCLDVNRAVACVVNNSSPEGHLPMDMNGVTNEVSNSNNVCLQDGRPVTAQMVLLCAWRSVKEVSLLLGIISSRLAIEGEGEKKGSVSREIICEVGDHFTTLLAETKHRGAFEQAYVGFTKLLARLWRCQNPQLHELPKRWLDDLLQVIQSGDNEKLCATRRSAGLPYMIQALVITELQVTGNPKCFTQCMRTLLHIAKNSNSVEARTHCTNILRALYRNTNLDDVVAGYVGEGLLLALNGFEGNTWQERNSSTLLFSALMVRIFGVTRGKDPDTLCTRNRMTGRIFFLRYPALADFMLNKLSEANESEKLLRPSVYPVLLILARLYPSALEGTVSNIKLVSFIPSVLSCASNPVLKTRQLAAKAMVPLVSPHMYIQHIQAMFKLIGDRHIKRNYCHGVILQVIKLLEAKPEDLQDDYSATSLNESLLDTKWIIEQTLTNIPCYLLTDDYVKMVDLIVNRFPVSVHSNLLREIKPLLNQILFEDSSSILKSGKEVCLANIVKLYLSILNSQKNIDETCEFIKKCLKHNVYEVVLVILNHLLAIYTESSETKLQIILDSMQLLRRDYIQLLCKLLDNPYLECTQKALQLLVLEENTQETIIRAKLKKDDIGDNETIYLLIHLLENEHENFTQHYLRSLTTFVSRMLVELSFTGTSILQAIRVMFACSFSHNGDTTRKIVVEFLEVSLERLLTLDIDLDDDEQFEYNATIWSIVAILLEDDEKTIRNSMSCIITDLYNKQRSKNNELGQVIPSKAMEYLVEFVGSCPSGQAILCVLALLDFKSEVCMNDEVNDECRVFDTNERHNIFSEEVILTATCVRALRQEFDMSEKDVQIIISNPIYKRTFNSLCDQNLPFDVNSHFKSKNANPKFDIFHNILST</sequence>
<evidence type="ECO:0000256" key="3">
    <source>
        <dbReference type="ARBA" id="ARBA00035698"/>
    </source>
</evidence>
<feature type="domain" description="tRNA (32-2'-O)-methyltransferase regulator THADA-like TPR repeats region" evidence="5">
    <location>
        <begin position="458"/>
        <end position="667"/>
    </location>
</feature>
<dbReference type="InterPro" id="IPR056842">
    <property type="entry name" value="THADA-like_TPR_C"/>
</dbReference>
<dbReference type="SUPFAM" id="SSF48371">
    <property type="entry name" value="ARM repeat"/>
    <property type="match status" value="1"/>
</dbReference>
<keyword evidence="2" id="KW-0819">tRNA processing</keyword>
<proteinExistence type="inferred from homology"/>
<evidence type="ECO:0000259" key="5">
    <source>
        <dbReference type="Pfam" id="PF25150"/>
    </source>
</evidence>
<dbReference type="InterPro" id="IPR051954">
    <property type="entry name" value="tRNA_methyltransferase_THADA"/>
</dbReference>
<comment type="caution">
    <text evidence="7">The sequence shown here is derived from an EMBL/GenBank/DDBJ whole genome shotgun (WGS) entry which is preliminary data.</text>
</comment>
<evidence type="ECO:0000256" key="1">
    <source>
        <dbReference type="ARBA" id="ARBA00010409"/>
    </source>
</evidence>
<dbReference type="PANTHER" id="PTHR14387">
    <property type="entry name" value="THADA/DEATH RECEPTOR INTERACTING PROTEIN"/>
    <property type="match status" value="1"/>
</dbReference>
<dbReference type="Proteomes" id="UP001497472">
    <property type="component" value="Unassembled WGS sequence"/>
</dbReference>
<dbReference type="GO" id="GO:0030488">
    <property type="term" value="P:tRNA methylation"/>
    <property type="evidence" value="ECO:0007669"/>
    <property type="project" value="TreeGrafter"/>
</dbReference>
<reference evidence="7 8" key="1">
    <citation type="submission" date="2023-11" db="EMBL/GenBank/DDBJ databases">
        <authorList>
            <person name="Okamura Y."/>
        </authorList>
    </citation>
    <scope>NUCLEOTIDE SEQUENCE [LARGE SCALE GENOMIC DNA]</scope>
</reference>
<dbReference type="GO" id="GO:0005829">
    <property type="term" value="C:cytosol"/>
    <property type="evidence" value="ECO:0007669"/>
    <property type="project" value="TreeGrafter"/>
</dbReference>
<protein>
    <recommendedName>
        <fullName evidence="3">tRNA (32-2'-O)-methyltransferase regulator THADA</fullName>
    </recommendedName>
</protein>
<dbReference type="PANTHER" id="PTHR14387:SF7">
    <property type="entry name" value="THYROID ADENOMA-ASSOCIATED PROTEIN"/>
    <property type="match status" value="1"/>
</dbReference>
<evidence type="ECO:0000313" key="8">
    <source>
        <dbReference type="Proteomes" id="UP001497472"/>
    </source>
</evidence>
<evidence type="ECO:0000256" key="2">
    <source>
        <dbReference type="ARBA" id="ARBA00022694"/>
    </source>
</evidence>
<gene>
    <name evidence="7" type="ORF">LNINA_LOCUS3110</name>
</gene>
<evidence type="ECO:0000259" key="4">
    <source>
        <dbReference type="Pfam" id="PF10350"/>
    </source>
</evidence>
<evidence type="ECO:0000313" key="7">
    <source>
        <dbReference type="EMBL" id="CAK1543288.1"/>
    </source>
</evidence>
<dbReference type="Pfam" id="PF25150">
    <property type="entry name" value="TPR_Trm732"/>
    <property type="match status" value="1"/>
</dbReference>
<dbReference type="InterPro" id="IPR056843">
    <property type="entry name" value="THADA-like_TPR"/>
</dbReference>
<comment type="similarity">
    <text evidence="1">Belongs to the THADA family.</text>
</comment>
<keyword evidence="8" id="KW-1185">Reference proteome</keyword>
<dbReference type="EMBL" id="CAVLEF010000004">
    <property type="protein sequence ID" value="CAK1543288.1"/>
    <property type="molecule type" value="Genomic_DNA"/>
</dbReference>
<dbReference type="InterPro" id="IPR016024">
    <property type="entry name" value="ARM-type_fold"/>
</dbReference>
<dbReference type="Pfam" id="PF10350">
    <property type="entry name" value="DUF2428"/>
    <property type="match status" value="1"/>
</dbReference>